<organism evidence="2 3">
    <name type="scientific">Ostreobium quekettii</name>
    <dbReference type="NCBI Taxonomy" id="121088"/>
    <lineage>
        <taxon>Eukaryota</taxon>
        <taxon>Viridiplantae</taxon>
        <taxon>Chlorophyta</taxon>
        <taxon>core chlorophytes</taxon>
        <taxon>Ulvophyceae</taxon>
        <taxon>TCBD clade</taxon>
        <taxon>Bryopsidales</taxon>
        <taxon>Ostreobineae</taxon>
        <taxon>Ostreobiaceae</taxon>
        <taxon>Ostreobium</taxon>
    </lineage>
</organism>
<feature type="region of interest" description="Disordered" evidence="1">
    <location>
        <begin position="32"/>
        <end position="77"/>
    </location>
</feature>
<dbReference type="EMBL" id="CAJHUC010002542">
    <property type="protein sequence ID" value="CAD7703957.1"/>
    <property type="molecule type" value="Genomic_DNA"/>
</dbReference>
<gene>
    <name evidence="2" type="ORF">OSTQU699_LOCUS9314</name>
</gene>
<feature type="region of interest" description="Disordered" evidence="1">
    <location>
        <begin position="778"/>
        <end position="903"/>
    </location>
</feature>
<feature type="region of interest" description="Disordered" evidence="1">
    <location>
        <begin position="150"/>
        <end position="199"/>
    </location>
</feature>
<keyword evidence="3" id="KW-1185">Reference proteome</keyword>
<feature type="compositionally biased region" description="Basic and acidic residues" evidence="1">
    <location>
        <begin position="171"/>
        <end position="184"/>
    </location>
</feature>
<name>A0A8S1JHI0_9CHLO</name>
<protein>
    <submittedName>
        <fullName evidence="2">Uncharacterized protein</fullName>
    </submittedName>
</protein>
<evidence type="ECO:0000313" key="2">
    <source>
        <dbReference type="EMBL" id="CAD7703957.1"/>
    </source>
</evidence>
<feature type="compositionally biased region" description="Basic and acidic residues" evidence="1">
    <location>
        <begin position="873"/>
        <end position="892"/>
    </location>
</feature>
<feature type="compositionally biased region" description="Basic and acidic residues" evidence="1">
    <location>
        <begin position="952"/>
        <end position="969"/>
    </location>
</feature>
<feature type="compositionally biased region" description="Low complexity" evidence="1">
    <location>
        <begin position="332"/>
        <end position="346"/>
    </location>
</feature>
<comment type="caution">
    <text evidence="2">The sequence shown here is derived from an EMBL/GenBank/DDBJ whole genome shotgun (WGS) entry which is preliminary data.</text>
</comment>
<feature type="compositionally biased region" description="Basic and acidic residues" evidence="1">
    <location>
        <begin position="854"/>
        <end position="864"/>
    </location>
</feature>
<feature type="compositionally biased region" description="Low complexity" evidence="1">
    <location>
        <begin position="158"/>
        <end position="170"/>
    </location>
</feature>
<reference evidence="2" key="1">
    <citation type="submission" date="2020-12" db="EMBL/GenBank/DDBJ databases">
        <authorList>
            <person name="Iha C."/>
        </authorList>
    </citation>
    <scope>NUCLEOTIDE SEQUENCE</scope>
</reference>
<feature type="region of interest" description="Disordered" evidence="1">
    <location>
        <begin position="404"/>
        <end position="468"/>
    </location>
</feature>
<evidence type="ECO:0000256" key="1">
    <source>
        <dbReference type="SAM" id="MobiDB-lite"/>
    </source>
</evidence>
<feature type="compositionally biased region" description="Low complexity" evidence="1">
    <location>
        <begin position="32"/>
        <end position="41"/>
    </location>
</feature>
<proteinExistence type="predicted"/>
<sequence>MGSESSSGHASGADLLRAENIRFSVRRRAALAAAPDESASSDSDEGVWDPATGPTSDGAESGDVWGEGNGGRAEAQDRPAEGVAGLFAACSVRESLVEGIRSMLDGILDNGASREAIEDLLSRARQGEACKGVVPPEAIAYLSCVASRFQDRPPTEPSNSHSSSMSSTASEDSHAPKDAQEPTKAESSGKFSESMDPGPATQGVIVQVFPTKQAIVEARFRERAGMALSSGTGPELGVGNAEVARGPVVHQAESGAVMGTASVDYQKWGSGDRLAIPSRPPSNCNMHTQQMVPLDTYAGHDERAGQEAPGPVKDVAIAGQGSTLQTMTPEQSAVRSSSRMRSSPAAHFSTEDAQAQAAAQAVDLMGVGCHMNGNQLVAVASMVASAATAAVSAALRGSDTSKDQSAQQVTLQQLSGQGGQGHTLRGRIVYTPKEQQSTEGTLNCGAPSERGDEGGVQELQGYSPRRYSSNMPISGLQRSQLTLCDVTCQTDDAPAMMQQGPYHASCTGVCTAAQNSNRPHDVKHQVPEAAKGTSVERVAENKSSIADPNGTTRLRERTVGSQLPTSVPGADAECQDRIVHEKVAATTPNPFVCDTRKGVENHKYEAMIPPPYGALKQYIHKTPVLPPELTKSISRAYEELDPDMPKQSKFEPKISPPRDEIYQEALRSVASNLGGTIDYSRLNNQLNALRSGSALLASGVGNPGMEQDLASCIPPPKRLWEDGNQDLCLDDIASFQSLVQQEVGCRVQAALAGKPPTRRKDQCLDKATRLACQKVQSFANGNHPGFPAAPRRLPKGQSRHRKRDTPDVAGESPPLSPRHKENRSPNQMHSHVDKKPRQRPQIAFGRRVAPPVRGLDRSNRRAKEMLQGNIGAPEEHRHSTEAKAECAPRTRPAESPPTSTTGGTDVFVENLLDALFVAASNSKDPPVHRSPPQCNEQSIQPPGANVSGVLLEKPRQPERQNHDEHDRGVESMAQQTIHKEPARSLDQCTGREFVSVSDIHGAPVVHASAGGAPNIEWRCVPSRSRNWEAIEDCEHLLDGRFRQEEHLWDRRDHEETGTLPHAINVIGDNGDGFQLPVHDAAKCGSEGPKSPADEAPHQLPDIGHIRRILWRPDCQDNFAAEIAAVGQSASTSDFYGSGEATTSDDDFSDAVHRASQGCSPLRHKRSASDVRLGNYRARRHWILKKAGIEDPLLLSSSAQDTKSSSESDYGQTVSQEDLDQLQHRFNEILSLGSARRAAHLPT</sequence>
<feature type="compositionally biased region" description="Basic residues" evidence="1">
    <location>
        <begin position="792"/>
        <end position="803"/>
    </location>
</feature>
<feature type="region of interest" description="Disordered" evidence="1">
    <location>
        <begin position="922"/>
        <end position="983"/>
    </location>
</feature>
<evidence type="ECO:0000313" key="3">
    <source>
        <dbReference type="Proteomes" id="UP000708148"/>
    </source>
</evidence>
<dbReference type="AlphaFoldDB" id="A0A8S1JHI0"/>
<dbReference type="Proteomes" id="UP000708148">
    <property type="component" value="Unassembled WGS sequence"/>
</dbReference>
<feature type="region of interest" description="Disordered" evidence="1">
    <location>
        <begin position="327"/>
        <end position="347"/>
    </location>
</feature>
<accession>A0A8S1JHI0</accession>